<gene>
    <name evidence="1" type="ORF">SCALOS_LOCUS3518</name>
</gene>
<organism evidence="1 2">
    <name type="scientific">Scutellospora calospora</name>
    <dbReference type="NCBI Taxonomy" id="85575"/>
    <lineage>
        <taxon>Eukaryota</taxon>
        <taxon>Fungi</taxon>
        <taxon>Fungi incertae sedis</taxon>
        <taxon>Mucoromycota</taxon>
        <taxon>Glomeromycotina</taxon>
        <taxon>Glomeromycetes</taxon>
        <taxon>Diversisporales</taxon>
        <taxon>Gigasporaceae</taxon>
        <taxon>Scutellospora</taxon>
    </lineage>
</organism>
<keyword evidence="2" id="KW-1185">Reference proteome</keyword>
<protein>
    <submittedName>
        <fullName evidence="1">3644_t:CDS:1</fullName>
    </submittedName>
</protein>
<feature type="non-terminal residue" evidence="1">
    <location>
        <position position="232"/>
    </location>
</feature>
<name>A0ACA9L4X9_9GLOM</name>
<sequence>MPESLVCCTCSICSLNDDGGSWKLKSARVRHQKRDKRNELSPNNDSELQESIQDSIQNQELYSCYQETFEPELYNLENISEFEKGLENNYRLESVDQFENALGNHNNFEGFEDINVFENESEGNIELENVLENRDEYEYESNITFEGSLEIDDEFENWSESERSDSSITNTTFTDNEENDPFISSELATMIRLLKIKIDMCINLCCTYMGDFKNLTECPYCKQERYQNGLYK</sequence>
<dbReference type="Proteomes" id="UP000789860">
    <property type="component" value="Unassembled WGS sequence"/>
</dbReference>
<comment type="caution">
    <text evidence="1">The sequence shown here is derived from an EMBL/GenBank/DDBJ whole genome shotgun (WGS) entry which is preliminary data.</text>
</comment>
<dbReference type="EMBL" id="CAJVPM010003942">
    <property type="protein sequence ID" value="CAG8507567.1"/>
    <property type="molecule type" value="Genomic_DNA"/>
</dbReference>
<reference evidence="1" key="1">
    <citation type="submission" date="2021-06" db="EMBL/GenBank/DDBJ databases">
        <authorList>
            <person name="Kallberg Y."/>
            <person name="Tangrot J."/>
            <person name="Rosling A."/>
        </authorList>
    </citation>
    <scope>NUCLEOTIDE SEQUENCE</scope>
    <source>
        <strain evidence="1">AU212A</strain>
    </source>
</reference>
<evidence type="ECO:0000313" key="1">
    <source>
        <dbReference type="EMBL" id="CAG8507567.1"/>
    </source>
</evidence>
<evidence type="ECO:0000313" key="2">
    <source>
        <dbReference type="Proteomes" id="UP000789860"/>
    </source>
</evidence>
<proteinExistence type="predicted"/>
<accession>A0ACA9L4X9</accession>